<dbReference type="Proteomes" id="UP000199372">
    <property type="component" value="Unassembled WGS sequence"/>
</dbReference>
<sequence>MFRLVALLILLAAPLRAEMAQVSLLPGWRDGGSHTAALQINLAPGWKTYWRAPGEAGIPPSFNWSGSTNLAGVRVVWPVPHVFDQNGMRSVGYDVGVTLPLIVEPRDPRAPVELRLNLDMGVCRDICVPVSAQLSGTLPAASARADARIRAALSDRPVPGGKAGAGPLDCRLTPTDRGLRVDARLRLPAMGGDEHGVIEPGDPRFWVADSVTRRDGNMLHVSSEVFAPRGMALGLDRGALRLTVLGQSGAVEIKGCD</sequence>
<evidence type="ECO:0000256" key="1">
    <source>
        <dbReference type="SAM" id="SignalP"/>
    </source>
</evidence>
<dbReference type="EMBL" id="FOCM01000006">
    <property type="protein sequence ID" value="SEN75064.1"/>
    <property type="molecule type" value="Genomic_DNA"/>
</dbReference>
<keyword evidence="1" id="KW-0732">Signal</keyword>
<dbReference type="OrthoDB" id="9811036at2"/>
<name>A0A1H8J2L0_9RHOB</name>
<evidence type="ECO:0000313" key="3">
    <source>
        <dbReference type="EMBL" id="SEN75064.1"/>
    </source>
</evidence>
<evidence type="ECO:0000313" key="4">
    <source>
        <dbReference type="Proteomes" id="UP000199372"/>
    </source>
</evidence>
<dbReference type="AlphaFoldDB" id="A0A1H8J2L0"/>
<keyword evidence="4" id="KW-1185">Reference proteome</keyword>
<protein>
    <submittedName>
        <fullName evidence="3">Disulphide bond corrector protein DsbC</fullName>
    </submittedName>
</protein>
<accession>A0A1H8J2L0</accession>
<feature type="signal peptide" evidence="1">
    <location>
        <begin position="1"/>
        <end position="17"/>
    </location>
</feature>
<dbReference type="RefSeq" id="WP_091845928.1">
    <property type="nucleotide sequence ID" value="NZ_FOCM01000006.1"/>
</dbReference>
<dbReference type="Pfam" id="PF11412">
    <property type="entry name" value="DsbD_N"/>
    <property type="match status" value="1"/>
</dbReference>
<feature type="domain" description="Thiol:disulfide interchange protein DsbD N-terminal" evidence="2">
    <location>
        <begin position="30"/>
        <end position="136"/>
    </location>
</feature>
<reference evidence="4" key="1">
    <citation type="submission" date="2016-10" db="EMBL/GenBank/DDBJ databases">
        <authorList>
            <person name="Varghese N."/>
            <person name="Submissions S."/>
        </authorList>
    </citation>
    <scope>NUCLEOTIDE SEQUENCE [LARGE SCALE GENOMIC DNA]</scope>
    <source>
        <strain evidence="4">DSM 26893</strain>
    </source>
</reference>
<proteinExistence type="predicted"/>
<gene>
    <name evidence="3" type="ORF">SAMN04488011_10647</name>
</gene>
<organism evidence="3 4">
    <name type="scientific">Palleronia pelagia</name>
    <dbReference type="NCBI Taxonomy" id="387096"/>
    <lineage>
        <taxon>Bacteria</taxon>
        <taxon>Pseudomonadati</taxon>
        <taxon>Pseudomonadota</taxon>
        <taxon>Alphaproteobacteria</taxon>
        <taxon>Rhodobacterales</taxon>
        <taxon>Roseobacteraceae</taxon>
        <taxon>Palleronia</taxon>
    </lineage>
</organism>
<dbReference type="InterPro" id="IPR028250">
    <property type="entry name" value="DsbDN"/>
</dbReference>
<evidence type="ECO:0000259" key="2">
    <source>
        <dbReference type="Pfam" id="PF11412"/>
    </source>
</evidence>
<feature type="chain" id="PRO_5011691889" evidence="1">
    <location>
        <begin position="18"/>
        <end position="257"/>
    </location>
</feature>